<proteinExistence type="predicted"/>
<protein>
    <submittedName>
        <fullName evidence="1">Exo-alpha-sialidase</fullName>
    </submittedName>
</protein>
<dbReference type="Pfam" id="PF02012">
    <property type="entry name" value="BNR"/>
    <property type="match status" value="2"/>
</dbReference>
<dbReference type="InterPro" id="IPR015943">
    <property type="entry name" value="WD40/YVTN_repeat-like_dom_sf"/>
</dbReference>
<evidence type="ECO:0000313" key="1">
    <source>
        <dbReference type="EMBL" id="QBD79012.1"/>
    </source>
</evidence>
<evidence type="ECO:0000313" key="2">
    <source>
        <dbReference type="Proteomes" id="UP000290365"/>
    </source>
</evidence>
<accession>A0A4P6JUN2</accession>
<reference evidence="1 2" key="1">
    <citation type="submission" date="2019-01" db="EMBL/GenBank/DDBJ databases">
        <title>Ktedonosporobacter rubrisoli SCAWS-G2.</title>
        <authorList>
            <person name="Huang Y."/>
            <person name="Yan B."/>
        </authorList>
    </citation>
    <scope>NUCLEOTIDE SEQUENCE [LARGE SCALE GENOMIC DNA]</scope>
    <source>
        <strain evidence="1 2">SCAWS-G2</strain>
    </source>
</reference>
<dbReference type="SUPFAM" id="SSF110296">
    <property type="entry name" value="Oligoxyloglucan reducing end-specific cellobiohydrolase"/>
    <property type="match status" value="1"/>
</dbReference>
<dbReference type="Gene3D" id="2.130.10.10">
    <property type="entry name" value="YVTN repeat-like/Quinoprotein amine dehydrogenase"/>
    <property type="match status" value="1"/>
</dbReference>
<dbReference type="InterPro" id="IPR002860">
    <property type="entry name" value="BNR_rpt"/>
</dbReference>
<dbReference type="PANTHER" id="PTHR43739">
    <property type="entry name" value="XYLOGLUCANASE (EUROFUNG)"/>
    <property type="match status" value="1"/>
</dbReference>
<dbReference type="EMBL" id="CP035758">
    <property type="protein sequence ID" value="QBD79012.1"/>
    <property type="molecule type" value="Genomic_DNA"/>
</dbReference>
<dbReference type="RefSeq" id="WP_129890065.1">
    <property type="nucleotide sequence ID" value="NZ_CP035758.1"/>
</dbReference>
<dbReference type="InterPro" id="IPR052025">
    <property type="entry name" value="Xyloglucanase_GH74"/>
</dbReference>
<dbReference type="GO" id="GO:0010411">
    <property type="term" value="P:xyloglucan metabolic process"/>
    <property type="evidence" value="ECO:0007669"/>
    <property type="project" value="TreeGrafter"/>
</dbReference>
<sequence>MAAHKTYPHGTTIVSVGTKRGLFLLTSQDRERWNIESTELKGSRVYYTVLDQRAGCRLFAADNGDFFGSFLRYSDDFGLTWKEPAQNIQFPQEQGQSLKNIWTIEPGRATEADTLYAGTDPAALWVSTDNGKTWDPDPGLLAHPTYRNWEPGAGGLCLHTIVADPSNTDRMWVGISAVGCLRTDDGGRSWSFANKNVRAGFLPDPYPEFGQCIHRMVQHPLKPDVLYQQNHCGIYKSLDGGNEWIDIQANLPSEFGFPIALDAHHPETLFVVVEDPSARHNVTEQFTVYRTENGGESWEPLTRGLPRGSGVCLGVLRHAMCADTEDPCGVYVGTNTGQLFASNNRGESWQLIADFLPPIYSVTVATLG</sequence>
<dbReference type="PANTHER" id="PTHR43739:SF5">
    <property type="entry name" value="EXO-ALPHA-SIALIDASE"/>
    <property type="match status" value="1"/>
</dbReference>
<dbReference type="CDD" id="cd15482">
    <property type="entry name" value="Sialidase_non-viral"/>
    <property type="match status" value="1"/>
</dbReference>
<dbReference type="KEGG" id="kbs:EPA93_24710"/>
<name>A0A4P6JUN2_KTERU</name>
<dbReference type="AlphaFoldDB" id="A0A4P6JUN2"/>
<organism evidence="1 2">
    <name type="scientific">Ktedonosporobacter rubrisoli</name>
    <dbReference type="NCBI Taxonomy" id="2509675"/>
    <lineage>
        <taxon>Bacteria</taxon>
        <taxon>Bacillati</taxon>
        <taxon>Chloroflexota</taxon>
        <taxon>Ktedonobacteria</taxon>
        <taxon>Ktedonobacterales</taxon>
        <taxon>Ktedonosporobacteraceae</taxon>
        <taxon>Ktedonosporobacter</taxon>
    </lineage>
</organism>
<dbReference type="OrthoDB" id="9757947at2"/>
<keyword evidence="2" id="KW-1185">Reference proteome</keyword>
<dbReference type="Proteomes" id="UP000290365">
    <property type="component" value="Chromosome"/>
</dbReference>
<gene>
    <name evidence="1" type="ORF">EPA93_24710</name>
</gene>